<sequence length="274" mass="29250">MIVDAHQHLWDPRTADYPWLEPGVLDRVYTQADVAEELRAAGVEKTVLVQAADNVEDTGNMLREAERDPTIAGVVVWLPLTRPAEAGALLDRWAGAPIVGARHLIHRDPDPEWLLRPDVADGLELLADRGLTFDACAESPALLAQVPVVAAAHPRLRLVLDHLGKPPIAARGWEPWAGLLADAAAAPNVVAKVSGLNTAGPAEAFGPYVSYALEVFGPERLMYGGDWPFALLAAGSYAEIHAGLVNAIPAQARPAVLGGTAERVYRLAGKENAF</sequence>
<evidence type="ECO:0000313" key="3">
    <source>
        <dbReference type="EMBL" id="TQS44081.1"/>
    </source>
</evidence>
<dbReference type="InterPro" id="IPR032466">
    <property type="entry name" value="Metal_Hydrolase"/>
</dbReference>
<dbReference type="GO" id="GO:0016787">
    <property type="term" value="F:hydrolase activity"/>
    <property type="evidence" value="ECO:0007669"/>
    <property type="project" value="UniProtKB-KW"/>
</dbReference>
<comment type="caution">
    <text evidence="3">The sequence shown here is derived from an EMBL/GenBank/DDBJ whole genome shotgun (WGS) entry which is preliminary data.</text>
</comment>
<proteinExistence type="inferred from homology"/>
<organism evidence="3 4">
    <name type="scientific">Cryptosporangium phraense</name>
    <dbReference type="NCBI Taxonomy" id="2593070"/>
    <lineage>
        <taxon>Bacteria</taxon>
        <taxon>Bacillati</taxon>
        <taxon>Actinomycetota</taxon>
        <taxon>Actinomycetes</taxon>
        <taxon>Cryptosporangiales</taxon>
        <taxon>Cryptosporangiaceae</taxon>
        <taxon>Cryptosporangium</taxon>
    </lineage>
</organism>
<name>A0A545AS56_9ACTN</name>
<dbReference type="PANTHER" id="PTHR43569:SF2">
    <property type="entry name" value="AMIDOHYDROLASE-RELATED DOMAIN-CONTAINING PROTEIN"/>
    <property type="match status" value="1"/>
</dbReference>
<evidence type="ECO:0000313" key="4">
    <source>
        <dbReference type="Proteomes" id="UP000317982"/>
    </source>
</evidence>
<dbReference type="SUPFAM" id="SSF51556">
    <property type="entry name" value="Metallo-dependent hydrolases"/>
    <property type="match status" value="1"/>
</dbReference>
<comment type="similarity">
    <text evidence="1">Belongs to the metallo-dependent hydrolases superfamily.</text>
</comment>
<dbReference type="OrthoDB" id="5450317at2"/>
<dbReference type="InParanoid" id="A0A545AS56"/>
<dbReference type="EMBL" id="VIRS01000010">
    <property type="protein sequence ID" value="TQS44081.1"/>
    <property type="molecule type" value="Genomic_DNA"/>
</dbReference>
<dbReference type="Proteomes" id="UP000317982">
    <property type="component" value="Unassembled WGS sequence"/>
</dbReference>
<dbReference type="RefSeq" id="WP_142705570.1">
    <property type="nucleotide sequence ID" value="NZ_VIRS01000010.1"/>
</dbReference>
<dbReference type="Gene3D" id="3.20.20.140">
    <property type="entry name" value="Metal-dependent hydrolases"/>
    <property type="match status" value="1"/>
</dbReference>
<feature type="domain" description="Amidohydrolase-related" evidence="2">
    <location>
        <begin position="3"/>
        <end position="267"/>
    </location>
</feature>
<evidence type="ECO:0000256" key="1">
    <source>
        <dbReference type="ARBA" id="ARBA00038310"/>
    </source>
</evidence>
<dbReference type="Pfam" id="PF04909">
    <property type="entry name" value="Amidohydro_2"/>
    <property type="match status" value="1"/>
</dbReference>
<dbReference type="InterPro" id="IPR006680">
    <property type="entry name" value="Amidohydro-rel"/>
</dbReference>
<reference evidence="3 4" key="1">
    <citation type="submission" date="2019-07" db="EMBL/GenBank/DDBJ databases">
        <title>Cryptosporangium phraense sp. nov., isolated from plant litter.</title>
        <authorList>
            <person name="Suriyachadkun C."/>
        </authorList>
    </citation>
    <scope>NUCLEOTIDE SEQUENCE [LARGE SCALE GENOMIC DNA]</scope>
    <source>
        <strain evidence="3 4">A-T 5661</strain>
    </source>
</reference>
<keyword evidence="4" id="KW-1185">Reference proteome</keyword>
<keyword evidence="3" id="KW-0378">Hydrolase</keyword>
<protein>
    <submittedName>
        <fullName evidence="3">Amidohydrolase family protein</fullName>
    </submittedName>
</protein>
<gene>
    <name evidence="3" type="ORF">FL583_16665</name>
</gene>
<dbReference type="AlphaFoldDB" id="A0A545AS56"/>
<evidence type="ECO:0000259" key="2">
    <source>
        <dbReference type="Pfam" id="PF04909"/>
    </source>
</evidence>
<dbReference type="InterPro" id="IPR052350">
    <property type="entry name" value="Metallo-dep_Lactonases"/>
</dbReference>
<accession>A0A545AS56</accession>
<dbReference type="PANTHER" id="PTHR43569">
    <property type="entry name" value="AMIDOHYDROLASE"/>
    <property type="match status" value="1"/>
</dbReference>